<evidence type="ECO:0000313" key="1">
    <source>
        <dbReference type="EMBL" id="PAX59907.1"/>
    </source>
</evidence>
<reference evidence="1 2" key="1">
    <citation type="submission" date="2017-08" db="EMBL/GenBank/DDBJ databases">
        <title>Draft genome sequence of filamentous cyanobacterium Calothrix elsteri CCALA 953.</title>
        <authorList>
            <person name="Gagunashvili A.N."/>
            <person name="Elster J."/>
            <person name="Andresson O.S."/>
        </authorList>
    </citation>
    <scope>NUCLEOTIDE SEQUENCE [LARGE SCALE GENOMIC DNA]</scope>
    <source>
        <strain evidence="1 2">CCALA 953</strain>
    </source>
</reference>
<organism evidence="1 2">
    <name type="scientific">Brunnivagina elsteri CCALA 953</name>
    <dbReference type="NCBI Taxonomy" id="987040"/>
    <lineage>
        <taxon>Bacteria</taxon>
        <taxon>Bacillati</taxon>
        <taxon>Cyanobacteriota</taxon>
        <taxon>Cyanophyceae</taxon>
        <taxon>Nostocales</taxon>
        <taxon>Calotrichaceae</taxon>
        <taxon>Brunnivagina</taxon>
    </lineage>
</organism>
<dbReference type="RefSeq" id="WP_095720557.1">
    <property type="nucleotide sequence ID" value="NZ_NTFS01000030.1"/>
</dbReference>
<comment type="caution">
    <text evidence="1">The sequence shown here is derived from an EMBL/GenBank/DDBJ whole genome shotgun (WGS) entry which is preliminary data.</text>
</comment>
<dbReference type="EMBL" id="NTFS01000030">
    <property type="protein sequence ID" value="PAX59907.1"/>
    <property type="molecule type" value="Genomic_DNA"/>
</dbReference>
<gene>
    <name evidence="1" type="ORF">CK510_04520</name>
</gene>
<accession>A0A2A2TNB6</accession>
<name>A0A2A2TNB6_9CYAN</name>
<sequence>MKIDDRNVAMALTEKLKASLPIKVRPGKQFLRMLKEKGEIANPDKEYEVNSVLYSGDDGGISCALTSDATDTTAYVVSITHLKIDSNHPLAAELKTYQKQRTRKLFLQDKGDFVKELLANQSVKPKKRSSGFGK</sequence>
<protein>
    <submittedName>
        <fullName evidence="1">Uncharacterized protein</fullName>
    </submittedName>
</protein>
<dbReference type="Proteomes" id="UP000218238">
    <property type="component" value="Unassembled WGS sequence"/>
</dbReference>
<dbReference type="AlphaFoldDB" id="A0A2A2TNB6"/>
<proteinExistence type="predicted"/>
<keyword evidence="2" id="KW-1185">Reference proteome</keyword>
<evidence type="ECO:0000313" key="2">
    <source>
        <dbReference type="Proteomes" id="UP000218238"/>
    </source>
</evidence>
<dbReference type="OrthoDB" id="531377at2"/>